<keyword evidence="2" id="KW-1185">Reference proteome</keyword>
<evidence type="ECO:0000313" key="1">
    <source>
        <dbReference type="EMBL" id="MBC9176004.1"/>
    </source>
</evidence>
<reference evidence="1 2" key="1">
    <citation type="journal article" date="2009" name="Int. J. Syst. Evol. Microbiol.">
        <title>Transfer of Teichococcus ludipueritiae and Muricoccus roseus to the genus Roseomonas, as Roseomonas ludipueritiae comb. nov. and Roseomonas rosea comb. nov., respectively, and emended description of the genus Roseomonas.</title>
        <authorList>
            <person name="Sanchez-Porro C."/>
            <person name="Gallego V."/>
            <person name="Busse H.J."/>
            <person name="Kampfer P."/>
            <person name="Ventosa A."/>
        </authorList>
    </citation>
    <scope>NUCLEOTIDE SEQUENCE [LARGE SCALE GENOMIC DNA]</scope>
    <source>
        <strain evidence="1 2">DSM 14915</strain>
    </source>
</reference>
<gene>
    <name evidence="1" type="ORF">IBL25_03475</name>
</gene>
<protein>
    <submittedName>
        <fullName evidence="1">Uncharacterized protein</fullName>
    </submittedName>
</protein>
<comment type="caution">
    <text evidence="1">The sequence shown here is derived from an EMBL/GenBank/DDBJ whole genome shotgun (WGS) entry which is preliminary data.</text>
</comment>
<accession>A0ABR7R2L6</accession>
<dbReference type="EMBL" id="JACTUZ010000006">
    <property type="protein sequence ID" value="MBC9176004.1"/>
    <property type="molecule type" value="Genomic_DNA"/>
</dbReference>
<sequence length="49" mass="5187">MPLANLEEQVLAVLKRALEEGRAEAAEHLLRALETLCEDASPGSALADA</sequence>
<name>A0ABR7R2L6_9PROT</name>
<evidence type="ECO:0000313" key="2">
    <source>
        <dbReference type="Proteomes" id="UP000603940"/>
    </source>
</evidence>
<dbReference type="Proteomes" id="UP000603940">
    <property type="component" value="Unassembled WGS sequence"/>
</dbReference>
<organism evidence="1 2">
    <name type="scientific">Pseudoroseomonas ludipueritiae</name>
    <dbReference type="NCBI Taxonomy" id="198093"/>
    <lineage>
        <taxon>Bacteria</taxon>
        <taxon>Pseudomonadati</taxon>
        <taxon>Pseudomonadota</taxon>
        <taxon>Alphaproteobacteria</taxon>
        <taxon>Acetobacterales</taxon>
        <taxon>Acetobacteraceae</taxon>
        <taxon>Pseudoroseomonas</taxon>
    </lineage>
</organism>
<proteinExistence type="predicted"/>
<dbReference type="RefSeq" id="WP_187777164.1">
    <property type="nucleotide sequence ID" value="NZ_JACTUZ010000006.1"/>
</dbReference>